<gene>
    <name evidence="6" type="ORF">EJA19_08005</name>
</gene>
<dbReference type="GO" id="GO:0005829">
    <property type="term" value="C:cytosol"/>
    <property type="evidence" value="ECO:0007669"/>
    <property type="project" value="TreeGrafter"/>
</dbReference>
<dbReference type="GO" id="GO:0051082">
    <property type="term" value="F:unfolded protein binding"/>
    <property type="evidence" value="ECO:0007669"/>
    <property type="project" value="InterPro"/>
</dbReference>
<dbReference type="EMBL" id="RWBG01000003">
    <property type="protein sequence ID" value="RSK39816.1"/>
    <property type="molecule type" value="Genomic_DNA"/>
</dbReference>
<feature type="compositionally biased region" description="Basic and acidic residues" evidence="4">
    <location>
        <begin position="265"/>
        <end position="327"/>
    </location>
</feature>
<feature type="chain" id="PRO_5019531194" evidence="5">
    <location>
        <begin position="23"/>
        <end position="338"/>
    </location>
</feature>
<evidence type="ECO:0000256" key="5">
    <source>
        <dbReference type="SAM" id="SignalP"/>
    </source>
</evidence>
<proteinExistence type="inferred from homology"/>
<evidence type="ECO:0000256" key="2">
    <source>
        <dbReference type="ARBA" id="ARBA00022729"/>
    </source>
</evidence>
<dbReference type="PANTHER" id="PTHR35089">
    <property type="entry name" value="CHAPERONE PROTEIN SKP"/>
    <property type="match status" value="1"/>
</dbReference>
<name>A0A428K0D7_9FLAO</name>
<organism evidence="6 7">
    <name type="scientific">Mangrovimonas spongiae</name>
    <dbReference type="NCBI Taxonomy" id="2494697"/>
    <lineage>
        <taxon>Bacteria</taxon>
        <taxon>Pseudomonadati</taxon>
        <taxon>Bacteroidota</taxon>
        <taxon>Flavobacteriia</taxon>
        <taxon>Flavobacteriales</taxon>
        <taxon>Flavobacteriaceae</taxon>
        <taxon>Mangrovimonas</taxon>
    </lineage>
</organism>
<keyword evidence="7" id="KW-1185">Reference proteome</keyword>
<evidence type="ECO:0000256" key="3">
    <source>
        <dbReference type="SAM" id="Coils"/>
    </source>
</evidence>
<feature type="signal peptide" evidence="5">
    <location>
        <begin position="1"/>
        <end position="22"/>
    </location>
</feature>
<feature type="region of interest" description="Disordered" evidence="4">
    <location>
        <begin position="242"/>
        <end position="338"/>
    </location>
</feature>
<dbReference type="PANTHER" id="PTHR35089:SF1">
    <property type="entry name" value="CHAPERONE PROTEIN SKP"/>
    <property type="match status" value="1"/>
</dbReference>
<evidence type="ECO:0000313" key="7">
    <source>
        <dbReference type="Proteomes" id="UP000270620"/>
    </source>
</evidence>
<keyword evidence="2 5" id="KW-0732">Signal</keyword>
<dbReference type="SUPFAM" id="SSF111384">
    <property type="entry name" value="OmpH-like"/>
    <property type="match status" value="1"/>
</dbReference>
<evidence type="ECO:0000256" key="1">
    <source>
        <dbReference type="ARBA" id="ARBA00009091"/>
    </source>
</evidence>
<sequence>MKIKVLFLLTLFSFLGMSHSYAQRGVRIGYIDTEYILENIPEYQEATAQLESKVQKWKGEIESQLSTIEQKRKDLSNEKPFLTKELIEEKEEDIAFEEQEILDYQQKRFGPNGDLIVQKQQLIKPIQDQIFTAVQDMAEKRKYDFVFDKSADVVMLYSADRYDFSDEVIRSITRSTKRKQAQSRAERRQAEQEEVLPEINEKLEAREKAAEERRQEILDERAARKEAIQKRRDSIIAARQAAREAKLKERQQATEDNASEDEDASENKTDANNNDGEKTREQILEERRQKKLEDRARRKKELEERRQRILAERQKAKEEREQERQEQENNDNEDEQEN</sequence>
<reference evidence="6 7" key="1">
    <citation type="submission" date="2018-12" db="EMBL/GenBank/DDBJ databases">
        <title>Mangrovimonas spongiae sp. nov., a novel member of the genus Mangrovimonas isolated from marine sponge.</title>
        <authorList>
            <person name="Zhuang L."/>
            <person name="Luo L."/>
        </authorList>
    </citation>
    <scope>NUCLEOTIDE SEQUENCE [LARGE SCALE GENOMIC DNA]</scope>
    <source>
        <strain evidence="6 7">HN-E26</strain>
    </source>
</reference>
<feature type="compositionally biased region" description="Acidic residues" evidence="4">
    <location>
        <begin position="328"/>
        <end position="338"/>
    </location>
</feature>
<dbReference type="GO" id="GO:0050821">
    <property type="term" value="P:protein stabilization"/>
    <property type="evidence" value="ECO:0007669"/>
    <property type="project" value="TreeGrafter"/>
</dbReference>
<dbReference type="Proteomes" id="UP000270620">
    <property type="component" value="Unassembled WGS sequence"/>
</dbReference>
<dbReference type="SMART" id="SM00935">
    <property type="entry name" value="OmpH"/>
    <property type="match status" value="1"/>
</dbReference>
<dbReference type="AlphaFoldDB" id="A0A428K0D7"/>
<dbReference type="OrthoDB" id="9788552at2"/>
<feature type="region of interest" description="Disordered" evidence="4">
    <location>
        <begin position="174"/>
        <end position="194"/>
    </location>
</feature>
<dbReference type="Gene3D" id="3.30.910.20">
    <property type="entry name" value="Skp domain"/>
    <property type="match status" value="1"/>
</dbReference>
<dbReference type="Pfam" id="PF03938">
    <property type="entry name" value="OmpH"/>
    <property type="match status" value="1"/>
</dbReference>
<keyword evidence="3" id="KW-0175">Coiled coil</keyword>
<evidence type="ECO:0000313" key="6">
    <source>
        <dbReference type="EMBL" id="RSK39816.1"/>
    </source>
</evidence>
<feature type="coiled-coil region" evidence="3">
    <location>
        <begin position="58"/>
        <end position="107"/>
    </location>
</feature>
<dbReference type="InterPro" id="IPR005632">
    <property type="entry name" value="Chaperone_Skp"/>
</dbReference>
<feature type="compositionally biased region" description="Basic and acidic residues" evidence="4">
    <location>
        <begin position="242"/>
        <end position="253"/>
    </location>
</feature>
<protein>
    <submittedName>
        <fullName evidence="6">OmpH family outer membrane protein</fullName>
    </submittedName>
</protein>
<dbReference type="InterPro" id="IPR024930">
    <property type="entry name" value="Skp_dom_sf"/>
</dbReference>
<comment type="similarity">
    <text evidence="1">Belongs to the Skp family.</text>
</comment>
<comment type="caution">
    <text evidence="6">The sequence shown here is derived from an EMBL/GenBank/DDBJ whole genome shotgun (WGS) entry which is preliminary data.</text>
</comment>
<evidence type="ECO:0000256" key="4">
    <source>
        <dbReference type="SAM" id="MobiDB-lite"/>
    </source>
</evidence>
<dbReference type="RefSeq" id="WP_125467840.1">
    <property type="nucleotide sequence ID" value="NZ_RWBG01000003.1"/>
</dbReference>
<accession>A0A428K0D7</accession>